<dbReference type="EMBL" id="WNZX01000001">
    <property type="protein sequence ID" value="MUG69064.1"/>
    <property type="molecule type" value="Genomic_DNA"/>
</dbReference>
<name>A0A7X2Z675_9BACL</name>
<sequence>MYFRKKLLEDIPTENTMIWSCENEDCKGWIRDNFAFECQPICRQCLAPMVSSMKILPLLLNSNIDLKSLKKGVQIS</sequence>
<gene>
    <name evidence="1" type="ORF">GNP93_00090</name>
</gene>
<accession>A0A7X2Z675</accession>
<protein>
    <recommendedName>
        <fullName evidence="3">Cold-shock protein</fullName>
    </recommendedName>
</protein>
<dbReference type="RefSeq" id="WP_155613743.1">
    <property type="nucleotide sequence ID" value="NZ_WNZX01000001.1"/>
</dbReference>
<dbReference type="Proteomes" id="UP000450917">
    <property type="component" value="Unassembled WGS sequence"/>
</dbReference>
<dbReference type="InterPro" id="IPR025916">
    <property type="entry name" value="YdjO"/>
</dbReference>
<evidence type="ECO:0008006" key="3">
    <source>
        <dbReference type="Google" id="ProtNLM"/>
    </source>
</evidence>
<dbReference type="AlphaFoldDB" id="A0A7X2Z675"/>
<dbReference type="Pfam" id="PF14169">
    <property type="entry name" value="YdjO"/>
    <property type="match status" value="1"/>
</dbReference>
<evidence type="ECO:0000313" key="2">
    <source>
        <dbReference type="Proteomes" id="UP000450917"/>
    </source>
</evidence>
<reference evidence="1 2" key="1">
    <citation type="submission" date="2019-11" db="EMBL/GenBank/DDBJ databases">
        <title>Draft genome sequences of five Paenibacillus species of dairy origin.</title>
        <authorList>
            <person name="Olajide A.M."/>
            <person name="Chen S."/>
            <person name="Lapointe G."/>
        </authorList>
    </citation>
    <scope>NUCLEOTIDE SEQUENCE [LARGE SCALE GENOMIC DNA]</scope>
    <source>
        <strain evidence="1 2">2CS3</strain>
    </source>
</reference>
<proteinExistence type="predicted"/>
<evidence type="ECO:0000313" key="1">
    <source>
        <dbReference type="EMBL" id="MUG69064.1"/>
    </source>
</evidence>
<organism evidence="1 2">
    <name type="scientific">Paenibacillus validus</name>
    <dbReference type="NCBI Taxonomy" id="44253"/>
    <lineage>
        <taxon>Bacteria</taxon>
        <taxon>Bacillati</taxon>
        <taxon>Bacillota</taxon>
        <taxon>Bacilli</taxon>
        <taxon>Bacillales</taxon>
        <taxon>Paenibacillaceae</taxon>
        <taxon>Paenibacillus</taxon>
    </lineage>
</organism>
<keyword evidence="2" id="KW-1185">Reference proteome</keyword>
<comment type="caution">
    <text evidence="1">The sequence shown here is derived from an EMBL/GenBank/DDBJ whole genome shotgun (WGS) entry which is preliminary data.</text>
</comment>